<dbReference type="InterPro" id="IPR038765">
    <property type="entry name" value="Papain-like_cys_pep_sf"/>
</dbReference>
<evidence type="ECO:0000256" key="4">
    <source>
        <dbReference type="SAM" id="MobiDB-lite"/>
    </source>
</evidence>
<dbReference type="InterPro" id="IPR057375">
    <property type="entry name" value="ULP2A/B_PH"/>
</dbReference>
<reference evidence="6" key="1">
    <citation type="submission" date="2022-12" db="EMBL/GenBank/DDBJ databases">
        <title>Draft genome assemblies for two species of Escallonia (Escalloniales).</title>
        <authorList>
            <person name="Chanderbali A."/>
            <person name="Dervinis C."/>
            <person name="Anghel I."/>
            <person name="Soltis D."/>
            <person name="Soltis P."/>
            <person name="Zapata F."/>
        </authorList>
    </citation>
    <scope>NUCLEOTIDE SEQUENCE</scope>
    <source>
        <strain evidence="6">UCBG64.0493</strain>
        <tissue evidence="6">Leaf</tissue>
    </source>
</reference>
<gene>
    <name evidence="6" type="ORF">RJ639_021967</name>
</gene>
<evidence type="ECO:0000256" key="1">
    <source>
        <dbReference type="ARBA" id="ARBA00005234"/>
    </source>
</evidence>
<protein>
    <recommendedName>
        <fullName evidence="5">Ubiquitin-like protease family profile domain-containing protein</fullName>
    </recommendedName>
</protein>
<name>A0AA88V6Y7_9ASTE</name>
<dbReference type="GO" id="GO:0008234">
    <property type="term" value="F:cysteine-type peptidase activity"/>
    <property type="evidence" value="ECO:0007669"/>
    <property type="project" value="InterPro"/>
</dbReference>
<dbReference type="InterPro" id="IPR003653">
    <property type="entry name" value="Peptidase_C48_C"/>
</dbReference>
<keyword evidence="2" id="KW-0645">Protease</keyword>
<proteinExistence type="inferred from homology"/>
<dbReference type="Gene3D" id="1.10.418.20">
    <property type="match status" value="1"/>
</dbReference>
<accession>A0AA88V6Y7</accession>
<comment type="caution">
    <text evidence="6">The sequence shown here is derived from an EMBL/GenBank/DDBJ whole genome shotgun (WGS) entry which is preliminary data.</text>
</comment>
<keyword evidence="7" id="KW-1185">Reference proteome</keyword>
<dbReference type="Proteomes" id="UP001188597">
    <property type="component" value="Unassembled WGS sequence"/>
</dbReference>
<sequence>MGTTNSRKKFSVFEFNEDNERAEKTSRKMLSKFTNPKKQSPILKYKFLEHSKYSHHQYVDMYWWMLYMVNYATVLFNFVPEFESMTGDQTLQRCCGKYCGNKAQQKDLRNEPFDVVAVKDDVAKRKSEFDATAASVSSTYRHEAHPCPNGPDFGSLLSVASSFSARGQNRTGRSHLDSTPHIVLDNDPFGVNPCDVSIQLSSSCSSASDVADNEGPLGEHVAESGHSGCDDDTIVISTCYVRYGDKYCSNARLSFSCSSVKLEVSTATAIKGPLTYEWTIADVVNIESQWCEALEEAILNIRLNSKDVEIAGNAETPGVLELNFKVSDTDWLKRQEAIESLDVRYKDVWSVVSNYLWEEWKGKHDELMEDVLAKFLNLQFLHLELPQQENAYDCGLFLLHYVELFVEQLNKDWFPPAEASLKRFTVRKLIYELAKDKSLKVPSRGYDSAESADGDKGDTGVEFLHEYSAEKYLGSLSNSNSDQEVDSTPVAAIPLRSVQSFGESGIRELPGTGDNARLSARGNHEPLTQIVSLEGLKNVLSLVEKEGEENGKQTSWFLTDEAGGDQVAEPSATSYSAKKLTEPGIPVDSGDYKERLVPYGSSLGASPNKPDVPTNDEYTPEVFQISVPEGDDVCEVSSTSSERFSGCVVEDSQGESGPGDGSASDLIIASSSQEANSTDNIVLTAGHIQSIDLTADPTSPVAEVRHREKRLKLMSPVARRTRRQTRVL</sequence>
<organism evidence="6 7">
    <name type="scientific">Escallonia herrerae</name>
    <dbReference type="NCBI Taxonomy" id="1293975"/>
    <lineage>
        <taxon>Eukaryota</taxon>
        <taxon>Viridiplantae</taxon>
        <taxon>Streptophyta</taxon>
        <taxon>Embryophyta</taxon>
        <taxon>Tracheophyta</taxon>
        <taxon>Spermatophyta</taxon>
        <taxon>Magnoliopsida</taxon>
        <taxon>eudicotyledons</taxon>
        <taxon>Gunneridae</taxon>
        <taxon>Pentapetalae</taxon>
        <taxon>asterids</taxon>
        <taxon>campanulids</taxon>
        <taxon>Escalloniales</taxon>
        <taxon>Escalloniaceae</taxon>
        <taxon>Escallonia</taxon>
    </lineage>
</organism>
<feature type="domain" description="Ubiquitin-like protease family profile" evidence="5">
    <location>
        <begin position="1"/>
        <end position="405"/>
    </location>
</feature>
<evidence type="ECO:0000313" key="6">
    <source>
        <dbReference type="EMBL" id="KAK3001293.1"/>
    </source>
</evidence>
<evidence type="ECO:0000256" key="3">
    <source>
        <dbReference type="ARBA" id="ARBA00022801"/>
    </source>
</evidence>
<dbReference type="SUPFAM" id="SSF54001">
    <property type="entry name" value="Cysteine proteinases"/>
    <property type="match status" value="1"/>
</dbReference>
<dbReference type="PANTHER" id="PTHR47764">
    <property type="entry name" value="UBIQUITIN-LIKE-SPECIFIC PROTEASE 2B-RELATED"/>
    <property type="match status" value="1"/>
</dbReference>
<evidence type="ECO:0000313" key="7">
    <source>
        <dbReference type="Proteomes" id="UP001188597"/>
    </source>
</evidence>
<feature type="region of interest" description="Disordered" evidence="4">
    <location>
        <begin position="645"/>
        <end position="665"/>
    </location>
</feature>
<dbReference type="GO" id="GO:0006508">
    <property type="term" value="P:proteolysis"/>
    <property type="evidence" value="ECO:0007669"/>
    <property type="project" value="UniProtKB-KW"/>
</dbReference>
<dbReference type="Pfam" id="PF25352">
    <property type="entry name" value="PH_ULP"/>
    <property type="match status" value="1"/>
</dbReference>
<dbReference type="PANTHER" id="PTHR47764:SF2">
    <property type="entry name" value="UBIQUITIN-LIKE PROTEASE FAMILY PROFILE DOMAIN-CONTAINING PROTEIN"/>
    <property type="match status" value="1"/>
</dbReference>
<comment type="similarity">
    <text evidence="1">Belongs to the peptidase C48 family.</text>
</comment>
<dbReference type="PROSITE" id="PS50600">
    <property type="entry name" value="ULP_PROTEASE"/>
    <property type="match status" value="1"/>
</dbReference>
<dbReference type="AlphaFoldDB" id="A0AA88V6Y7"/>
<evidence type="ECO:0000256" key="2">
    <source>
        <dbReference type="ARBA" id="ARBA00022670"/>
    </source>
</evidence>
<dbReference type="EMBL" id="JAVXUP010002815">
    <property type="protein sequence ID" value="KAK3001293.1"/>
    <property type="molecule type" value="Genomic_DNA"/>
</dbReference>
<keyword evidence="3" id="KW-0378">Hydrolase</keyword>
<evidence type="ECO:0000259" key="5">
    <source>
        <dbReference type="PROSITE" id="PS50600"/>
    </source>
</evidence>
<feature type="region of interest" description="Disordered" evidence="4">
    <location>
        <begin position="560"/>
        <end position="616"/>
    </location>
</feature>
<dbReference type="Pfam" id="PF02902">
    <property type="entry name" value="Peptidase_C48"/>
    <property type="match status" value="1"/>
</dbReference>